<evidence type="ECO:0000256" key="6">
    <source>
        <dbReference type="ARBA" id="ARBA00023136"/>
    </source>
</evidence>
<dbReference type="InterPro" id="IPR003362">
    <property type="entry name" value="Bact_transf"/>
</dbReference>
<keyword evidence="5 7" id="KW-1133">Transmembrane helix</keyword>
<comment type="subcellular location">
    <subcellularLocation>
        <location evidence="1">Membrane</location>
        <topology evidence="1">Multi-pass membrane protein</topology>
    </subcellularLocation>
</comment>
<dbReference type="EC" id="2.7.8.31" evidence="9"/>
<dbReference type="NCBIfam" id="TIGR03025">
    <property type="entry name" value="EPS_sugtrans"/>
    <property type="match status" value="1"/>
</dbReference>
<feature type="transmembrane region" description="Helical" evidence="7">
    <location>
        <begin position="84"/>
        <end position="104"/>
    </location>
</feature>
<comment type="caution">
    <text evidence="9">The sequence shown here is derived from an EMBL/GenBank/DDBJ whole genome shotgun (WGS) entry which is preliminary data.</text>
</comment>
<organism evidence="9 10">
    <name type="scientific">Bacteroides mediterraneensis</name>
    <dbReference type="NCBI Taxonomy" id="1841856"/>
    <lineage>
        <taxon>Bacteria</taxon>
        <taxon>Pseudomonadati</taxon>
        <taxon>Bacteroidota</taxon>
        <taxon>Bacteroidia</taxon>
        <taxon>Bacteroidales</taxon>
        <taxon>Bacteroidaceae</taxon>
        <taxon>Bacteroides</taxon>
    </lineage>
</organism>
<keyword evidence="3 9" id="KW-0808">Transferase</keyword>
<dbReference type="NCBIfam" id="TIGR03023">
    <property type="entry name" value="WcaJ_sugtrans"/>
    <property type="match status" value="1"/>
</dbReference>
<dbReference type="GO" id="GO:0089702">
    <property type="term" value="F:undecaprenyl-phosphate glucose phosphotransferase activity"/>
    <property type="evidence" value="ECO:0007669"/>
    <property type="project" value="UniProtKB-EC"/>
</dbReference>
<evidence type="ECO:0000256" key="5">
    <source>
        <dbReference type="ARBA" id="ARBA00022989"/>
    </source>
</evidence>
<dbReference type="Proteomes" id="UP000703295">
    <property type="component" value="Unassembled WGS sequence"/>
</dbReference>
<dbReference type="Pfam" id="PF13727">
    <property type="entry name" value="CoA_binding_3"/>
    <property type="match status" value="1"/>
</dbReference>
<evidence type="ECO:0000256" key="4">
    <source>
        <dbReference type="ARBA" id="ARBA00022692"/>
    </source>
</evidence>
<evidence type="ECO:0000256" key="7">
    <source>
        <dbReference type="SAM" id="Phobius"/>
    </source>
</evidence>
<evidence type="ECO:0000256" key="3">
    <source>
        <dbReference type="ARBA" id="ARBA00022679"/>
    </source>
</evidence>
<feature type="domain" description="Bacterial sugar transferase" evidence="8">
    <location>
        <begin position="278"/>
        <end position="462"/>
    </location>
</feature>
<dbReference type="PANTHER" id="PTHR30576:SF0">
    <property type="entry name" value="UNDECAPRENYL-PHOSPHATE N-ACETYLGALACTOSAMINYL 1-PHOSPHATE TRANSFERASE-RELATED"/>
    <property type="match status" value="1"/>
</dbReference>
<dbReference type="Gene3D" id="3.40.50.720">
    <property type="entry name" value="NAD(P)-binding Rossmann-like Domain"/>
    <property type="match status" value="1"/>
</dbReference>
<dbReference type="RefSeq" id="WP_204476198.1">
    <property type="nucleotide sequence ID" value="NZ_JACJJW010000027.1"/>
</dbReference>
<keyword evidence="6 7" id="KW-0472">Membrane</keyword>
<evidence type="ECO:0000259" key="8">
    <source>
        <dbReference type="Pfam" id="PF02397"/>
    </source>
</evidence>
<keyword evidence="10" id="KW-1185">Reference proteome</keyword>
<feature type="transmembrane region" description="Helical" evidence="7">
    <location>
        <begin position="12"/>
        <end position="32"/>
    </location>
</feature>
<feature type="transmembrane region" description="Helical" evidence="7">
    <location>
        <begin position="110"/>
        <end position="130"/>
    </location>
</feature>
<dbReference type="Pfam" id="PF02397">
    <property type="entry name" value="Bac_transf"/>
    <property type="match status" value="1"/>
</dbReference>
<accession>A0ABS2EWF8</accession>
<reference evidence="9 10" key="1">
    <citation type="journal article" date="2021" name="Sci. Rep.">
        <title>The distribution of antibiotic resistance genes in chicken gut microbiota commensals.</title>
        <authorList>
            <person name="Juricova H."/>
            <person name="Matiasovicova J."/>
            <person name="Kubasova T."/>
            <person name="Cejkova D."/>
            <person name="Rychlik I."/>
        </authorList>
    </citation>
    <scope>NUCLEOTIDE SEQUENCE [LARGE SCALE GENOMIC DNA]</scope>
    <source>
        <strain evidence="9 10">An801</strain>
    </source>
</reference>
<evidence type="ECO:0000313" key="10">
    <source>
        <dbReference type="Proteomes" id="UP000703295"/>
    </source>
</evidence>
<dbReference type="InterPro" id="IPR017475">
    <property type="entry name" value="EPS_sugar_tfrase"/>
</dbReference>
<dbReference type="EMBL" id="JACJJW010000027">
    <property type="protein sequence ID" value="MBM6759027.1"/>
    <property type="molecule type" value="Genomic_DNA"/>
</dbReference>
<feature type="transmembrane region" description="Helical" evidence="7">
    <location>
        <begin position="283"/>
        <end position="304"/>
    </location>
</feature>
<name>A0ABS2EWF8_9BACE</name>
<gene>
    <name evidence="9" type="ORF">H6A31_10115</name>
</gene>
<sequence length="469" mass="54935">MRIKYYENNQWVSLFIVLCETIITGALFYLLFLATEGTPWHDTLIAPPFQVILTVMLCYFVSGMQIGVILYRRKVFYYQILTKVFRTVVGFGILSAILLSVGQFMHVWSYFYLIFLLLLFLCVSVFRIVLRWALKTYRSKGGNVRNVVLVGSSENNQELYYELTAQDWAGYKVKGYFDFQPNPNFPKECPYLGQPQDVNAYLEKQGNTHYLFCCLPSKDHVIIRSIIDYCENHLVHFYSVPNLYNYLHNRVYFNMLGNVPYLSLREDPLSQTGNKLLKRTFDVVFSLLFLCTLFPFILIIVTIITKLTMPGPVFFKQKRNGLNDKEFYCYKFRSMKVNAQADTLQATKDDPRKTRWGNIMRKTNIDELPQFINVLKGDMSIVGPRPHMLKHTEEYSKLINKYMVRHFVKPGITGWSQVTGYRGETKELKDMEGRIRGDIWYIEHWTFGLDLFIIYKTVANALHGEKNAY</sequence>
<evidence type="ECO:0000313" key="9">
    <source>
        <dbReference type="EMBL" id="MBM6759027.1"/>
    </source>
</evidence>
<feature type="transmembrane region" description="Helical" evidence="7">
    <location>
        <begin position="52"/>
        <end position="72"/>
    </location>
</feature>
<evidence type="ECO:0000256" key="1">
    <source>
        <dbReference type="ARBA" id="ARBA00004141"/>
    </source>
</evidence>
<proteinExistence type="inferred from homology"/>
<dbReference type="InterPro" id="IPR017473">
    <property type="entry name" value="Undecaprenyl-P_gluc_Ptfrase"/>
</dbReference>
<evidence type="ECO:0000256" key="2">
    <source>
        <dbReference type="ARBA" id="ARBA00006464"/>
    </source>
</evidence>
<protein>
    <submittedName>
        <fullName evidence="9">Undecaprenyl-phosphate glucose phosphotransferase</fullName>
        <ecNumber evidence="9">2.7.8.31</ecNumber>
    </submittedName>
</protein>
<keyword evidence="4 7" id="KW-0812">Transmembrane</keyword>
<dbReference type="PANTHER" id="PTHR30576">
    <property type="entry name" value="COLANIC BIOSYNTHESIS UDP-GLUCOSE LIPID CARRIER TRANSFERASE"/>
    <property type="match status" value="1"/>
</dbReference>
<comment type="similarity">
    <text evidence="2">Belongs to the bacterial sugar transferase family.</text>
</comment>